<dbReference type="Proteomes" id="UP000176005">
    <property type="component" value="Unassembled WGS sequence"/>
</dbReference>
<dbReference type="GO" id="GO:0003700">
    <property type="term" value="F:DNA-binding transcription factor activity"/>
    <property type="evidence" value="ECO:0007669"/>
    <property type="project" value="TreeGrafter"/>
</dbReference>
<keyword evidence="7" id="KW-1185">Reference proteome</keyword>
<keyword evidence="2 4" id="KW-0238">DNA-binding</keyword>
<keyword evidence="3" id="KW-0804">Transcription</keyword>
<dbReference type="InterPro" id="IPR050109">
    <property type="entry name" value="HTH-type_TetR-like_transc_reg"/>
</dbReference>
<organism evidence="6 7">
    <name type="scientific">Streptomyces nanshensis</name>
    <dbReference type="NCBI Taxonomy" id="518642"/>
    <lineage>
        <taxon>Bacteria</taxon>
        <taxon>Bacillati</taxon>
        <taxon>Actinomycetota</taxon>
        <taxon>Actinomycetes</taxon>
        <taxon>Kitasatosporales</taxon>
        <taxon>Streptomycetaceae</taxon>
        <taxon>Streptomyces</taxon>
    </lineage>
</organism>
<evidence type="ECO:0000256" key="3">
    <source>
        <dbReference type="ARBA" id="ARBA00023163"/>
    </source>
</evidence>
<evidence type="ECO:0000256" key="2">
    <source>
        <dbReference type="ARBA" id="ARBA00023125"/>
    </source>
</evidence>
<sequence length="235" mass="26382">MARGQPADRRERADRILDVTADLLLRWGHRRVTIDEVAGRAGVGKGTVYLHWSGREQIFLAVAAREAAGAIDAVVAAMRADTREVLLHRYMRRLFVEAMQRPVLRAVFTRDAETLDRLLADPRRRPLEGAKLVASREYLGLLGEHGLLRDGLRPEDLDYPLPAVVYGFFASEPLLSHEVVLGLEEKADHVADTLHHAFEPPTLPRSVPRPVAVKAIEIFEQLAREFREVTYGSAK</sequence>
<dbReference type="SUPFAM" id="SSF46689">
    <property type="entry name" value="Homeodomain-like"/>
    <property type="match status" value="1"/>
</dbReference>
<dbReference type="InterPro" id="IPR001647">
    <property type="entry name" value="HTH_TetR"/>
</dbReference>
<proteinExistence type="predicted"/>
<name>A0A1E7KX66_9ACTN</name>
<dbReference type="Gene3D" id="1.10.357.10">
    <property type="entry name" value="Tetracycline Repressor, domain 2"/>
    <property type="match status" value="1"/>
</dbReference>
<feature type="domain" description="HTH tetR-type" evidence="5">
    <location>
        <begin position="10"/>
        <end position="70"/>
    </location>
</feature>
<dbReference type="Pfam" id="PF00440">
    <property type="entry name" value="TetR_N"/>
    <property type="match status" value="1"/>
</dbReference>
<evidence type="ECO:0000313" key="7">
    <source>
        <dbReference type="Proteomes" id="UP000176005"/>
    </source>
</evidence>
<dbReference type="GO" id="GO:0000976">
    <property type="term" value="F:transcription cis-regulatory region binding"/>
    <property type="evidence" value="ECO:0007669"/>
    <property type="project" value="TreeGrafter"/>
</dbReference>
<accession>A0A1E7KX66</accession>
<evidence type="ECO:0000256" key="4">
    <source>
        <dbReference type="PROSITE-ProRule" id="PRU00335"/>
    </source>
</evidence>
<evidence type="ECO:0000256" key="1">
    <source>
        <dbReference type="ARBA" id="ARBA00023015"/>
    </source>
</evidence>
<dbReference type="PROSITE" id="PS50977">
    <property type="entry name" value="HTH_TETR_2"/>
    <property type="match status" value="1"/>
</dbReference>
<dbReference type="PANTHER" id="PTHR30055:SF234">
    <property type="entry name" value="HTH-TYPE TRANSCRIPTIONAL REGULATOR BETI"/>
    <property type="match status" value="1"/>
</dbReference>
<dbReference type="InterPro" id="IPR009057">
    <property type="entry name" value="Homeodomain-like_sf"/>
</dbReference>
<comment type="caution">
    <text evidence="6">The sequence shown here is derived from an EMBL/GenBank/DDBJ whole genome shotgun (WGS) entry which is preliminary data.</text>
</comment>
<reference evidence="6 7" key="1">
    <citation type="journal article" date="2016" name="Front. Microbiol.">
        <title>Comparative Genomics Analysis of Streptomyces Species Reveals Their Adaptation to the Marine Environment and Their Diversity at the Genomic Level.</title>
        <authorList>
            <person name="Tian X."/>
            <person name="Zhang Z."/>
            <person name="Yang T."/>
            <person name="Chen M."/>
            <person name="Li J."/>
            <person name="Chen F."/>
            <person name="Yang J."/>
            <person name="Li W."/>
            <person name="Zhang B."/>
            <person name="Zhang Z."/>
            <person name="Wu J."/>
            <person name="Zhang C."/>
            <person name="Long L."/>
            <person name="Xiao J."/>
        </authorList>
    </citation>
    <scope>NUCLEOTIDE SEQUENCE [LARGE SCALE GENOMIC DNA]</scope>
    <source>
        <strain evidence="6 7">SCSIO 10429</strain>
    </source>
</reference>
<protein>
    <submittedName>
        <fullName evidence="6">Transcriptional regulator</fullName>
    </submittedName>
</protein>
<evidence type="ECO:0000313" key="6">
    <source>
        <dbReference type="EMBL" id="OEV08509.1"/>
    </source>
</evidence>
<gene>
    <name evidence="6" type="ORF">AN218_26245</name>
</gene>
<keyword evidence="1" id="KW-0805">Transcription regulation</keyword>
<dbReference type="PRINTS" id="PR00455">
    <property type="entry name" value="HTHTETR"/>
</dbReference>
<dbReference type="AlphaFoldDB" id="A0A1E7KX66"/>
<evidence type="ECO:0000259" key="5">
    <source>
        <dbReference type="PROSITE" id="PS50977"/>
    </source>
</evidence>
<feature type="DNA-binding region" description="H-T-H motif" evidence="4">
    <location>
        <begin position="33"/>
        <end position="52"/>
    </location>
</feature>
<dbReference type="RefSeq" id="WP_070019557.1">
    <property type="nucleotide sequence ID" value="NZ_LJGW01000419.1"/>
</dbReference>
<dbReference type="PANTHER" id="PTHR30055">
    <property type="entry name" value="HTH-TYPE TRANSCRIPTIONAL REGULATOR RUTR"/>
    <property type="match status" value="1"/>
</dbReference>
<dbReference type="EMBL" id="LJGW01000419">
    <property type="protein sequence ID" value="OEV08509.1"/>
    <property type="molecule type" value="Genomic_DNA"/>
</dbReference>